<evidence type="ECO:0000313" key="3">
    <source>
        <dbReference type="Proteomes" id="UP001604336"/>
    </source>
</evidence>
<keyword evidence="1" id="KW-0732">Signal</keyword>
<organism evidence="2 3">
    <name type="scientific">Abeliophyllum distichum</name>
    <dbReference type="NCBI Taxonomy" id="126358"/>
    <lineage>
        <taxon>Eukaryota</taxon>
        <taxon>Viridiplantae</taxon>
        <taxon>Streptophyta</taxon>
        <taxon>Embryophyta</taxon>
        <taxon>Tracheophyta</taxon>
        <taxon>Spermatophyta</taxon>
        <taxon>Magnoliopsida</taxon>
        <taxon>eudicotyledons</taxon>
        <taxon>Gunneridae</taxon>
        <taxon>Pentapetalae</taxon>
        <taxon>asterids</taxon>
        <taxon>lamiids</taxon>
        <taxon>Lamiales</taxon>
        <taxon>Oleaceae</taxon>
        <taxon>Forsythieae</taxon>
        <taxon>Abeliophyllum</taxon>
    </lineage>
</organism>
<evidence type="ECO:0000256" key="1">
    <source>
        <dbReference type="SAM" id="SignalP"/>
    </source>
</evidence>
<proteinExistence type="predicted"/>
<name>A0ABD1UP60_9LAMI</name>
<feature type="signal peptide" evidence="1">
    <location>
        <begin position="1"/>
        <end position="22"/>
    </location>
</feature>
<dbReference type="Proteomes" id="UP001604336">
    <property type="component" value="Unassembled WGS sequence"/>
</dbReference>
<sequence>MRLSLASILLKDFACIWLGSDAVGSERVESNGWRSVLTVHTFIWHGNASTCIPNYISADETAEEERQGRGVRVASSLNRRYGFSLNRHRCLTELGLMASKAEMDQGKHPRPTMARLATKKPRVLAPGSSEDSKHKKVIENLSRERNRNIREVLTGGPYDSKRKLKELIGPPGARILDDVLRNLHFYPSMGSQAFKKYFSPKWEDLAFHGDLEDALEASLAAVVRTIGMQLKVLEELRQWMQRRKKLVAESSKSEEHK</sequence>
<protein>
    <submittedName>
        <fullName evidence="2">Uncharacterized protein</fullName>
    </submittedName>
</protein>
<dbReference type="AlphaFoldDB" id="A0ABD1UP60"/>
<keyword evidence="3" id="KW-1185">Reference proteome</keyword>
<dbReference type="EMBL" id="JBFOLK010000003">
    <property type="protein sequence ID" value="KAL2526842.1"/>
    <property type="molecule type" value="Genomic_DNA"/>
</dbReference>
<reference evidence="3" key="1">
    <citation type="submission" date="2024-07" db="EMBL/GenBank/DDBJ databases">
        <title>Two chromosome-level genome assemblies of Korean endemic species Abeliophyllum distichum and Forsythia ovata (Oleaceae).</title>
        <authorList>
            <person name="Jang H."/>
        </authorList>
    </citation>
    <scope>NUCLEOTIDE SEQUENCE [LARGE SCALE GENOMIC DNA]</scope>
</reference>
<evidence type="ECO:0000313" key="2">
    <source>
        <dbReference type="EMBL" id="KAL2526842.1"/>
    </source>
</evidence>
<feature type="chain" id="PRO_5044839042" evidence="1">
    <location>
        <begin position="23"/>
        <end position="257"/>
    </location>
</feature>
<comment type="caution">
    <text evidence="2">The sequence shown here is derived from an EMBL/GenBank/DDBJ whole genome shotgun (WGS) entry which is preliminary data.</text>
</comment>
<accession>A0ABD1UP60</accession>
<gene>
    <name evidence="2" type="ORF">Adt_11896</name>
</gene>